<feature type="region of interest" description="Disordered" evidence="1">
    <location>
        <begin position="194"/>
        <end position="241"/>
    </location>
</feature>
<gene>
    <name evidence="2" type="ORF">BJ508DRAFT_312668</name>
</gene>
<feature type="compositionally biased region" description="Basic and acidic residues" evidence="1">
    <location>
        <begin position="76"/>
        <end position="105"/>
    </location>
</feature>
<keyword evidence="3" id="KW-1185">Reference proteome</keyword>
<evidence type="ECO:0000256" key="1">
    <source>
        <dbReference type="SAM" id="MobiDB-lite"/>
    </source>
</evidence>
<feature type="compositionally biased region" description="Low complexity" evidence="1">
    <location>
        <begin position="48"/>
        <end position="61"/>
    </location>
</feature>
<dbReference type="EMBL" id="ML119783">
    <property type="protein sequence ID" value="RPA74697.1"/>
    <property type="molecule type" value="Genomic_DNA"/>
</dbReference>
<proteinExistence type="predicted"/>
<feature type="compositionally biased region" description="Low complexity" evidence="1">
    <location>
        <begin position="145"/>
        <end position="155"/>
    </location>
</feature>
<feature type="compositionally biased region" description="Polar residues" evidence="1">
    <location>
        <begin position="125"/>
        <end position="144"/>
    </location>
</feature>
<accession>A0A3N4HN48</accession>
<feature type="compositionally biased region" description="Polar residues" evidence="1">
    <location>
        <begin position="217"/>
        <end position="229"/>
    </location>
</feature>
<evidence type="ECO:0000313" key="3">
    <source>
        <dbReference type="Proteomes" id="UP000275078"/>
    </source>
</evidence>
<reference evidence="2 3" key="1">
    <citation type="journal article" date="2018" name="Nat. Ecol. Evol.">
        <title>Pezizomycetes genomes reveal the molecular basis of ectomycorrhizal truffle lifestyle.</title>
        <authorList>
            <person name="Murat C."/>
            <person name="Payen T."/>
            <person name="Noel B."/>
            <person name="Kuo A."/>
            <person name="Morin E."/>
            <person name="Chen J."/>
            <person name="Kohler A."/>
            <person name="Krizsan K."/>
            <person name="Balestrini R."/>
            <person name="Da Silva C."/>
            <person name="Montanini B."/>
            <person name="Hainaut M."/>
            <person name="Levati E."/>
            <person name="Barry K.W."/>
            <person name="Belfiori B."/>
            <person name="Cichocki N."/>
            <person name="Clum A."/>
            <person name="Dockter R.B."/>
            <person name="Fauchery L."/>
            <person name="Guy J."/>
            <person name="Iotti M."/>
            <person name="Le Tacon F."/>
            <person name="Lindquist E.A."/>
            <person name="Lipzen A."/>
            <person name="Malagnac F."/>
            <person name="Mello A."/>
            <person name="Molinier V."/>
            <person name="Miyauchi S."/>
            <person name="Poulain J."/>
            <person name="Riccioni C."/>
            <person name="Rubini A."/>
            <person name="Sitrit Y."/>
            <person name="Splivallo R."/>
            <person name="Traeger S."/>
            <person name="Wang M."/>
            <person name="Zifcakova L."/>
            <person name="Wipf D."/>
            <person name="Zambonelli A."/>
            <person name="Paolocci F."/>
            <person name="Nowrousian M."/>
            <person name="Ottonello S."/>
            <person name="Baldrian P."/>
            <person name="Spatafora J.W."/>
            <person name="Henrissat B."/>
            <person name="Nagy L.G."/>
            <person name="Aury J.M."/>
            <person name="Wincker P."/>
            <person name="Grigoriev I.V."/>
            <person name="Bonfante P."/>
            <person name="Martin F.M."/>
        </authorList>
    </citation>
    <scope>NUCLEOTIDE SEQUENCE [LARGE SCALE GENOMIC DNA]</scope>
    <source>
        <strain evidence="2 3">RN42</strain>
    </source>
</reference>
<evidence type="ECO:0000313" key="2">
    <source>
        <dbReference type="EMBL" id="RPA74697.1"/>
    </source>
</evidence>
<name>A0A3N4HN48_ASCIM</name>
<dbReference type="Proteomes" id="UP000275078">
    <property type="component" value="Unassembled WGS sequence"/>
</dbReference>
<protein>
    <submittedName>
        <fullName evidence="2">Uncharacterized protein</fullName>
    </submittedName>
</protein>
<dbReference type="AlphaFoldDB" id="A0A3N4HN48"/>
<organism evidence="2 3">
    <name type="scientific">Ascobolus immersus RN42</name>
    <dbReference type="NCBI Taxonomy" id="1160509"/>
    <lineage>
        <taxon>Eukaryota</taxon>
        <taxon>Fungi</taxon>
        <taxon>Dikarya</taxon>
        <taxon>Ascomycota</taxon>
        <taxon>Pezizomycotina</taxon>
        <taxon>Pezizomycetes</taxon>
        <taxon>Pezizales</taxon>
        <taxon>Ascobolaceae</taxon>
        <taxon>Ascobolus</taxon>
    </lineage>
</organism>
<feature type="region of interest" description="Disordered" evidence="1">
    <location>
        <begin position="1"/>
        <end position="167"/>
    </location>
</feature>
<sequence length="261" mass="28211">MNHRRVPDRSSTLRPNDRRLANVTRESAAGENTEHESYSAHSGHSRNASDSSTGTDNSGSSYGFGDIKPLAEASYDPERQGDRYDGDDYRHRTPCQDEDSERSYDSGDSTAAEVGVRARSEESDAGSNVATVQYSDSDTNSLLNGSGSEAGSDGESSNRKEHNADLVGTGREGWTAFDRNKLLHARQDVSIRVHVASSTEREQNPPPYYSPYEGITPGSSVVDNQSVASHDTEPTPSMDKALKKPVLAEGKWPTSLAGGKK</sequence>